<feature type="coiled-coil region" evidence="1">
    <location>
        <begin position="184"/>
        <end position="229"/>
    </location>
</feature>
<keyword evidence="1" id="KW-0175">Coiled coil</keyword>
<reference evidence="3" key="1">
    <citation type="submission" date="2021-03" db="EMBL/GenBank/DDBJ databases">
        <authorList>
            <person name="Bekaert M."/>
        </authorList>
    </citation>
    <scope>NUCLEOTIDE SEQUENCE</scope>
</reference>
<keyword evidence="4" id="KW-1185">Reference proteome</keyword>
<evidence type="ECO:0000313" key="3">
    <source>
        <dbReference type="EMBL" id="CAG2186854.1"/>
    </source>
</evidence>
<accession>A0A8S3PYU6</accession>
<protein>
    <submittedName>
        <fullName evidence="3">Uncharacterized protein</fullName>
    </submittedName>
</protein>
<gene>
    <name evidence="3" type="ORF">MEDL_2378</name>
</gene>
<comment type="caution">
    <text evidence="3">The sequence shown here is derived from an EMBL/GenBank/DDBJ whole genome shotgun (WGS) entry which is preliminary data.</text>
</comment>
<feature type="region of interest" description="Disordered" evidence="2">
    <location>
        <begin position="273"/>
        <end position="300"/>
    </location>
</feature>
<proteinExistence type="predicted"/>
<sequence length="339" mass="39241">MELTYQEKKVHQAATGLCEAIISVAQFEFTLEQWTVVEVDIRAAEDMESALIKELDKLKDQNTTAEENIETDDNELTVPDDTQCVDDILKDLGEALDEVEQQRVPMRAAGSTEKTLKNARYVFKDTVQNFDLNGAVSKKTKKGQKRENSTTKKEEIIKMKIAKEEEKVVQLYFKAVDKIMKRYSKDVQAQHKKEEKRRKLLEKAEKKALKMLEKEINKREKECVKNEKKKPAKTLDVKKKHNNIKKSKAKKVTGNNKDFEKKELHTVDEENAMKNRKPKNGEEKIIDEKDKDSQNMDTKKKNIDRIDTTIGGKKNTFSANIRSFLRIFSCNKRQDKAVV</sequence>
<evidence type="ECO:0000256" key="2">
    <source>
        <dbReference type="SAM" id="MobiDB-lite"/>
    </source>
</evidence>
<dbReference type="EMBL" id="CAJPWZ010000147">
    <property type="protein sequence ID" value="CAG2186854.1"/>
    <property type="molecule type" value="Genomic_DNA"/>
</dbReference>
<name>A0A8S3PYU6_MYTED</name>
<evidence type="ECO:0000256" key="1">
    <source>
        <dbReference type="SAM" id="Coils"/>
    </source>
</evidence>
<evidence type="ECO:0000313" key="4">
    <source>
        <dbReference type="Proteomes" id="UP000683360"/>
    </source>
</evidence>
<dbReference type="OrthoDB" id="6194199at2759"/>
<dbReference type="AlphaFoldDB" id="A0A8S3PYU6"/>
<dbReference type="Proteomes" id="UP000683360">
    <property type="component" value="Unassembled WGS sequence"/>
</dbReference>
<feature type="coiled-coil region" evidence="1">
    <location>
        <begin position="41"/>
        <end position="75"/>
    </location>
</feature>
<organism evidence="3 4">
    <name type="scientific">Mytilus edulis</name>
    <name type="common">Blue mussel</name>
    <dbReference type="NCBI Taxonomy" id="6550"/>
    <lineage>
        <taxon>Eukaryota</taxon>
        <taxon>Metazoa</taxon>
        <taxon>Spiralia</taxon>
        <taxon>Lophotrochozoa</taxon>
        <taxon>Mollusca</taxon>
        <taxon>Bivalvia</taxon>
        <taxon>Autobranchia</taxon>
        <taxon>Pteriomorphia</taxon>
        <taxon>Mytilida</taxon>
        <taxon>Mytiloidea</taxon>
        <taxon>Mytilidae</taxon>
        <taxon>Mytilinae</taxon>
        <taxon>Mytilus</taxon>
    </lineage>
</organism>